<dbReference type="EMBL" id="CAJVQB010056718">
    <property type="protein sequence ID" value="CAG8837816.1"/>
    <property type="molecule type" value="Genomic_DNA"/>
</dbReference>
<name>A0ABN7WQ18_GIGMA</name>
<reference evidence="2 3" key="1">
    <citation type="submission" date="2021-06" db="EMBL/GenBank/DDBJ databases">
        <authorList>
            <person name="Kallberg Y."/>
            <person name="Tangrot J."/>
            <person name="Rosling A."/>
        </authorList>
    </citation>
    <scope>NUCLEOTIDE SEQUENCE [LARGE SCALE GENOMIC DNA]</scope>
    <source>
        <strain evidence="2 3">120-4 pot B 10/14</strain>
    </source>
</reference>
<keyword evidence="3" id="KW-1185">Reference proteome</keyword>
<protein>
    <submittedName>
        <fullName evidence="2">13112_t:CDS:1</fullName>
    </submittedName>
</protein>
<feature type="compositionally biased region" description="Polar residues" evidence="1">
    <location>
        <begin position="73"/>
        <end position="83"/>
    </location>
</feature>
<sequence>GKQHGTPLPLMPNTNWTHKQSRRLFLTVGGRYRHNQIEPDQGFDKANTSTKKKQLHKINVGPRDGSGLGSSKVVINTGIQQGSRNEDSTPVLKQATI</sequence>
<evidence type="ECO:0000313" key="3">
    <source>
        <dbReference type="Proteomes" id="UP000789901"/>
    </source>
</evidence>
<proteinExistence type="predicted"/>
<gene>
    <name evidence="2" type="ORF">GMARGA_LOCUS33671</name>
</gene>
<organism evidence="2 3">
    <name type="scientific">Gigaspora margarita</name>
    <dbReference type="NCBI Taxonomy" id="4874"/>
    <lineage>
        <taxon>Eukaryota</taxon>
        <taxon>Fungi</taxon>
        <taxon>Fungi incertae sedis</taxon>
        <taxon>Mucoromycota</taxon>
        <taxon>Glomeromycotina</taxon>
        <taxon>Glomeromycetes</taxon>
        <taxon>Diversisporales</taxon>
        <taxon>Gigasporaceae</taxon>
        <taxon>Gigaspora</taxon>
    </lineage>
</organism>
<accession>A0ABN7WQ18</accession>
<feature type="non-terminal residue" evidence="2">
    <location>
        <position position="1"/>
    </location>
</feature>
<feature type="non-terminal residue" evidence="2">
    <location>
        <position position="97"/>
    </location>
</feature>
<evidence type="ECO:0000313" key="2">
    <source>
        <dbReference type="EMBL" id="CAG8837816.1"/>
    </source>
</evidence>
<evidence type="ECO:0000256" key="1">
    <source>
        <dbReference type="SAM" id="MobiDB-lite"/>
    </source>
</evidence>
<comment type="caution">
    <text evidence="2">The sequence shown here is derived from an EMBL/GenBank/DDBJ whole genome shotgun (WGS) entry which is preliminary data.</text>
</comment>
<dbReference type="Proteomes" id="UP000789901">
    <property type="component" value="Unassembled WGS sequence"/>
</dbReference>
<feature type="region of interest" description="Disordered" evidence="1">
    <location>
        <begin position="36"/>
        <end position="97"/>
    </location>
</feature>